<dbReference type="InterPro" id="IPR025394">
    <property type="entry name" value="DUF4127"/>
</dbReference>
<reference evidence="2" key="1">
    <citation type="journal article" date="2019" name="Int. J. Syst. Evol. Microbiol.">
        <title>The Global Catalogue of Microorganisms (GCM) 10K type strain sequencing project: providing services to taxonomists for standard genome sequencing and annotation.</title>
        <authorList>
            <consortium name="The Broad Institute Genomics Platform"/>
            <consortium name="The Broad Institute Genome Sequencing Center for Infectious Disease"/>
            <person name="Wu L."/>
            <person name="Ma J."/>
        </authorList>
    </citation>
    <scope>NUCLEOTIDE SEQUENCE [LARGE SCALE GENOMIC DNA]</scope>
    <source>
        <strain evidence="2">IBRC-M 10987</strain>
    </source>
</reference>
<name>A0ABV8K1A1_9BACL</name>
<dbReference type="Proteomes" id="UP001595715">
    <property type="component" value="Unassembled WGS sequence"/>
</dbReference>
<evidence type="ECO:0000313" key="2">
    <source>
        <dbReference type="Proteomes" id="UP001595715"/>
    </source>
</evidence>
<dbReference type="RefSeq" id="WP_377717873.1">
    <property type="nucleotide sequence ID" value="NZ_JBHSAM010000014.1"/>
</dbReference>
<protein>
    <submittedName>
        <fullName evidence="1">DUF4127 family protein</fullName>
    </submittedName>
</protein>
<dbReference type="Pfam" id="PF13552">
    <property type="entry name" value="DUF4127"/>
    <property type="match status" value="1"/>
</dbReference>
<keyword evidence="2" id="KW-1185">Reference proteome</keyword>
<dbReference type="EMBL" id="JBHSAM010000014">
    <property type="protein sequence ID" value="MFC4099187.1"/>
    <property type="molecule type" value="Genomic_DNA"/>
</dbReference>
<evidence type="ECO:0000313" key="1">
    <source>
        <dbReference type="EMBL" id="MFC4099187.1"/>
    </source>
</evidence>
<proteinExistence type="predicted"/>
<sequence>MKKVLYIPLDDRPVNLDDVIKQGESAGIRVLTPPPEDVKNRMDTQKTDAGSTLLTTHSPVFGKPLRIRQFILDHAADADGFIISADMLVYGGLIGSRRFRTTPVAAYPDYDAEATRLLDVIRQLKQTYPDKPVYVLDTIMRMAANTFVEGTSLDVYNETRAFAQQPRQSAEDLAGVLASYDVKPDGTSFPATVTFEKTHYYQARQHKLQTNYYILEQLARAGYIDFLAIGVDDSYIQGIQANEIALAERCIDDWLGGTDGQNPERAILLPEADGLGHSLLARMADRFYRRGDKTGYAIRYYGPHGSTIINAYEYMNLHQNIRRHIDIVGGRYEEDAPDAEILVITAAGQAGGAVSQLEANGQGLIPTLAIDCIGFVADRTVSEALLASRYTGRLLGYSSWNTYGNRTGLALGMAHARYMYLRTKSRASSPDQAVNAHGSLLFKRFLKDYYYKVLAIAEVRKYSNEHSLYVNVTANQHMQLFNAPADYAHMVELLQDRMQTHASALAMTNAFGIGAEPPSSNVSRIGEGEWRLADYARASLARDNPDFIWGRAFEITLSPKVKLD</sequence>
<organism evidence="1 2">
    <name type="scientific">Paenibacillus xanthanilyticus</name>
    <dbReference type="NCBI Taxonomy" id="1783531"/>
    <lineage>
        <taxon>Bacteria</taxon>
        <taxon>Bacillati</taxon>
        <taxon>Bacillota</taxon>
        <taxon>Bacilli</taxon>
        <taxon>Bacillales</taxon>
        <taxon>Paenibacillaceae</taxon>
        <taxon>Paenibacillus</taxon>
    </lineage>
</organism>
<accession>A0ABV8K1A1</accession>
<gene>
    <name evidence="1" type="ORF">ACFOZ8_05880</name>
</gene>
<comment type="caution">
    <text evidence="1">The sequence shown here is derived from an EMBL/GenBank/DDBJ whole genome shotgun (WGS) entry which is preliminary data.</text>
</comment>